<dbReference type="AlphaFoldDB" id="G4WV97"/>
<dbReference type="EC" id="1.1.1.133" evidence="2"/>
<proteinExistence type="inferred from homology"/>
<organism evidence="4">
    <name type="scientific">uncultured bacterium CSL1</name>
    <dbReference type="NCBI Taxonomy" id="1091565"/>
    <lineage>
        <taxon>Bacteria</taxon>
        <taxon>environmental samples</taxon>
    </lineage>
</organism>
<dbReference type="PANTHER" id="PTHR10491:SF4">
    <property type="entry name" value="METHIONINE ADENOSYLTRANSFERASE 2 SUBUNIT BETA"/>
    <property type="match status" value="1"/>
</dbReference>
<sequence length="292" mass="31663">MNPLLVIGRGGQLSNALESMELPDTVFVGMDTLDLSKPDNVRPVLEAYTPSAVLNAAAYTQVDLAEKEQDLAYAVNAESVRQIAIFCRARGIPLLHVSTDYVFDGTGDQPRDEATPAAPLNVYGQSKLAGELAIRDTGGEYLIFRTSWVFDHSGKNFVNTMLRLAAEHESLSVVDDQIGAPTYAPHLAQGMLKALRTAQAGAFASGVYHASAGGEVSWCGFAREIFATARHLGTTLKVKDVQPIASSAYPTPARRPLNSRLDCTKLERQLGVRLPDWKQGLRECLEKKYAAA</sequence>
<dbReference type="InterPro" id="IPR036291">
    <property type="entry name" value="NAD(P)-bd_dom_sf"/>
</dbReference>
<accession>G4WV97</accession>
<dbReference type="GO" id="GO:0008831">
    <property type="term" value="F:dTDP-4-dehydrorhamnose reductase activity"/>
    <property type="evidence" value="ECO:0007669"/>
    <property type="project" value="UniProtKB-EC"/>
</dbReference>
<dbReference type="CDD" id="cd05254">
    <property type="entry name" value="dTDP_HR_like_SDR_e"/>
    <property type="match status" value="1"/>
</dbReference>
<dbReference type="InterPro" id="IPR005913">
    <property type="entry name" value="dTDP_dehydrorham_reduct"/>
</dbReference>
<dbReference type="NCBIfam" id="TIGR01214">
    <property type="entry name" value="rmlD"/>
    <property type="match status" value="1"/>
</dbReference>
<dbReference type="InterPro" id="IPR029903">
    <property type="entry name" value="RmlD-like-bd"/>
</dbReference>
<evidence type="ECO:0000259" key="3">
    <source>
        <dbReference type="Pfam" id="PF04321"/>
    </source>
</evidence>
<protein>
    <recommendedName>
        <fullName evidence="2">dTDP-4-dehydrorhamnose reductase</fullName>
        <ecNumber evidence="2">1.1.1.133</ecNumber>
    </recommendedName>
</protein>
<comment type="pathway">
    <text evidence="2">Carbohydrate biosynthesis; dTDP-L-rhamnose biosynthesis.</text>
</comment>
<keyword evidence="2" id="KW-0521">NADP</keyword>
<keyword evidence="2" id="KW-0560">Oxidoreductase</keyword>
<dbReference type="UniPathway" id="UPA00124"/>
<dbReference type="SUPFAM" id="SSF51735">
    <property type="entry name" value="NAD(P)-binding Rossmann-fold domains"/>
    <property type="match status" value="1"/>
</dbReference>
<dbReference type="GO" id="GO:0019305">
    <property type="term" value="P:dTDP-rhamnose biosynthetic process"/>
    <property type="evidence" value="ECO:0007669"/>
    <property type="project" value="UniProtKB-UniPathway"/>
</dbReference>
<dbReference type="Gene3D" id="3.40.50.720">
    <property type="entry name" value="NAD(P)-binding Rossmann-like Domain"/>
    <property type="match status" value="1"/>
</dbReference>
<evidence type="ECO:0000313" key="4">
    <source>
        <dbReference type="EMBL" id="AEQ20349.1"/>
    </source>
</evidence>
<evidence type="ECO:0000256" key="1">
    <source>
        <dbReference type="ARBA" id="ARBA00010944"/>
    </source>
</evidence>
<dbReference type="Gene3D" id="3.90.25.10">
    <property type="entry name" value="UDP-galactose 4-epimerase, domain 1"/>
    <property type="match status" value="1"/>
</dbReference>
<dbReference type="Pfam" id="PF04321">
    <property type="entry name" value="RmlD_sub_bind"/>
    <property type="match status" value="1"/>
</dbReference>
<feature type="domain" description="RmlD-like substrate binding" evidence="3">
    <location>
        <begin position="4"/>
        <end position="287"/>
    </location>
</feature>
<evidence type="ECO:0000256" key="2">
    <source>
        <dbReference type="RuleBase" id="RU364082"/>
    </source>
</evidence>
<comment type="similarity">
    <text evidence="1 2">Belongs to the dTDP-4-dehydrorhamnose reductase family.</text>
</comment>
<comment type="function">
    <text evidence="2">Catalyzes the reduction of dTDP-6-deoxy-L-lyxo-4-hexulose to yield dTDP-L-rhamnose.</text>
</comment>
<dbReference type="EMBL" id="JF429407">
    <property type="protein sequence ID" value="AEQ20349.1"/>
    <property type="molecule type" value="Genomic_DNA"/>
</dbReference>
<reference evidence="4" key="1">
    <citation type="journal article" date="2011" name="J. Bacteriol.">
        <title>Long-chain N-acyl amino acid synthases are linked to the putative PEP-CTERM/exosortase protein-sorting system in Gram-negative bacteria.</title>
        <authorList>
            <person name="Craig J.W."/>
            <person name="Cherry M.A."/>
            <person name="Brady S.F."/>
        </authorList>
    </citation>
    <scope>NUCLEOTIDE SEQUENCE</scope>
</reference>
<dbReference type="PANTHER" id="PTHR10491">
    <property type="entry name" value="DTDP-4-DEHYDRORHAMNOSE REDUCTASE"/>
    <property type="match status" value="1"/>
</dbReference>
<dbReference type="GO" id="GO:0005829">
    <property type="term" value="C:cytosol"/>
    <property type="evidence" value="ECO:0007669"/>
    <property type="project" value="TreeGrafter"/>
</dbReference>
<name>G4WV97_9BACT</name>